<comment type="subcellular location">
    <subcellularLocation>
        <location evidence="1">Cell membrane</location>
    </subcellularLocation>
    <subcellularLocation>
        <location evidence="2">Cytoplasm</location>
    </subcellularLocation>
    <subcellularLocation>
        <location evidence="13">Synapse</location>
    </subcellularLocation>
</comment>
<evidence type="ECO:0000256" key="11">
    <source>
        <dbReference type="ARBA" id="ARBA00023054"/>
    </source>
</evidence>
<dbReference type="InterPro" id="IPR017432">
    <property type="entry name" value="Distrobrevin"/>
</dbReference>
<organism evidence="18 19">
    <name type="scientific">Piprites chloris</name>
    <name type="common">Wing-barred manakin</name>
    <dbReference type="NCBI Taxonomy" id="114369"/>
    <lineage>
        <taxon>Eukaryota</taxon>
        <taxon>Metazoa</taxon>
        <taxon>Chordata</taxon>
        <taxon>Craniata</taxon>
        <taxon>Vertebrata</taxon>
        <taxon>Euteleostomi</taxon>
        <taxon>Archelosauria</taxon>
        <taxon>Archosauria</taxon>
        <taxon>Dinosauria</taxon>
        <taxon>Saurischia</taxon>
        <taxon>Theropoda</taxon>
        <taxon>Coelurosauria</taxon>
        <taxon>Aves</taxon>
        <taxon>Neognathae</taxon>
        <taxon>Neoaves</taxon>
        <taxon>Telluraves</taxon>
        <taxon>Australaves</taxon>
        <taxon>Passeriformes</taxon>
        <taxon>Pipridae</taxon>
        <taxon>Piprites</taxon>
    </lineage>
</organism>
<keyword evidence="8 14" id="KW-0863">Zinc-finger</keyword>
<keyword evidence="12" id="KW-0472">Membrane</keyword>
<dbReference type="InterPro" id="IPR043145">
    <property type="entry name" value="Znf_ZZ_sf"/>
</dbReference>
<proteinExistence type="inferred from homology"/>
<dbReference type="InterPro" id="IPR015153">
    <property type="entry name" value="EF-hand_dom_typ1"/>
</dbReference>
<feature type="domain" description="ZZ-type" evidence="17">
    <location>
        <begin position="238"/>
        <end position="294"/>
    </location>
</feature>
<evidence type="ECO:0000256" key="14">
    <source>
        <dbReference type="PROSITE-ProRule" id="PRU00228"/>
    </source>
</evidence>
<dbReference type="PROSITE" id="PS50135">
    <property type="entry name" value="ZF_ZZ_2"/>
    <property type="match status" value="1"/>
</dbReference>
<dbReference type="FunFam" id="1.10.238.10:FF:000016">
    <property type="entry name" value="Dystrobrevin alpha"/>
    <property type="match status" value="1"/>
</dbReference>
<feature type="compositionally biased region" description="Polar residues" evidence="16">
    <location>
        <begin position="556"/>
        <end position="572"/>
    </location>
</feature>
<gene>
    <name evidence="18" type="primary">Dtna</name>
    <name evidence="18" type="ORF">PIPCHL_R12942</name>
</gene>
<dbReference type="InterPro" id="IPR050774">
    <property type="entry name" value="KCMF1/Dystrophin"/>
</dbReference>
<evidence type="ECO:0000256" key="13">
    <source>
        <dbReference type="ARBA" id="ARBA00034103"/>
    </source>
</evidence>
<keyword evidence="5" id="KW-0963">Cytoplasm</keyword>
<dbReference type="SUPFAM" id="SSF47473">
    <property type="entry name" value="EF-hand"/>
    <property type="match status" value="2"/>
</dbReference>
<keyword evidence="7" id="KW-0479">Metal-binding</keyword>
<evidence type="ECO:0000259" key="17">
    <source>
        <dbReference type="PROSITE" id="PS50135"/>
    </source>
</evidence>
<evidence type="ECO:0000256" key="6">
    <source>
        <dbReference type="ARBA" id="ARBA00022553"/>
    </source>
</evidence>
<sequence>MIEDCGKRGNTMAERRQLFAEMRAQDLDRIRLSTYRTACKLRFVQKKCNLHLVDIWNVIEALRENALNNLDPNIELNVARLEAVISTIFYQLNKRMPTTHQINVEQSISLLLNFLLAAFDPEGHGKISVFAVKMALATLCGGKIMDKLRYIFSMISDSSGVMVYGRYDMFLREVLKLPTAVFEGPSFGYTEQSAKSCFSQQKKVTLNTFLDTLMSDPPPQCLVWLPLLHRLANVENVFHPVECSYCHSESMMGFRYRCQQCHNYQLCQDCFWRGHASGSHSNQHQMKEYTSWKSPAKKLTNALSKSLSCASSREPLHPMFPDQPEKPLNLAHIVPPRPVTSMNDTLFSHSVPSGSPFANRSSPSKNTEVEQSKLLARAAPAFLKGKGLQYSLDVADRLADEHVLIGLYVNMLQSNPARVLDSASRLDEEHKLIARYAARLAAETSSSQQSQQRGASDISFTIDANKQQRQLIAELENKNREILQEIQRLRLEHEQASQPTPEKAQQNPTLLAELRLLRQRKDELEQRMSALQESRRELMVQLEGLMKLLKEEELKQVTQGAGSPRSSPSHTISRPIPMPIRSASACSTPTHAPQDSLTGVGGDVQEAFAQSARRNLRNDLLVAADSITNTMSSLVKELNSEVGSETESNVDSEFGRTHFDDLVPSPTSEKAFLAQIHARKPGYIHSAAATGSIRSDMVTEDGDPYVRADDENYENDSVRQLENELKMEEYLKQKLQDEAYQV</sequence>
<evidence type="ECO:0000256" key="8">
    <source>
        <dbReference type="ARBA" id="ARBA00022771"/>
    </source>
</evidence>
<dbReference type="Pfam" id="PF09069">
    <property type="entry name" value="EF-hand_3"/>
    <property type="match status" value="1"/>
</dbReference>
<dbReference type="GO" id="GO:0008270">
    <property type="term" value="F:zinc ion binding"/>
    <property type="evidence" value="ECO:0007669"/>
    <property type="project" value="UniProtKB-KW"/>
</dbReference>
<dbReference type="PANTHER" id="PTHR12268:SF19">
    <property type="entry name" value="DYSTROBREVIN ALPHA"/>
    <property type="match status" value="1"/>
</dbReference>
<evidence type="ECO:0000313" key="19">
    <source>
        <dbReference type="Proteomes" id="UP000520962"/>
    </source>
</evidence>
<evidence type="ECO:0000256" key="16">
    <source>
        <dbReference type="SAM" id="MobiDB-lite"/>
    </source>
</evidence>
<evidence type="ECO:0000256" key="12">
    <source>
        <dbReference type="ARBA" id="ARBA00023136"/>
    </source>
</evidence>
<dbReference type="PIRSF" id="PIRSF038204">
    <property type="entry name" value="Distrobrevin"/>
    <property type="match status" value="1"/>
</dbReference>
<evidence type="ECO:0000256" key="9">
    <source>
        <dbReference type="ARBA" id="ARBA00022833"/>
    </source>
</evidence>
<dbReference type="EMBL" id="VXAH01000078">
    <property type="protein sequence ID" value="NXK33504.1"/>
    <property type="molecule type" value="Genomic_DNA"/>
</dbReference>
<dbReference type="InterPro" id="IPR015154">
    <property type="entry name" value="EF-hand_dom_typ2"/>
</dbReference>
<dbReference type="GO" id="GO:0099536">
    <property type="term" value="P:synaptic signaling"/>
    <property type="evidence" value="ECO:0007669"/>
    <property type="project" value="TreeGrafter"/>
</dbReference>
<reference evidence="18 19" key="1">
    <citation type="submission" date="2019-09" db="EMBL/GenBank/DDBJ databases">
        <title>Bird 10,000 Genomes (B10K) Project - Family phase.</title>
        <authorList>
            <person name="Zhang G."/>
        </authorList>
    </citation>
    <scope>NUCLEOTIDE SEQUENCE [LARGE SCALE GENOMIC DNA]</scope>
    <source>
        <strain evidence="18">B10K-DU-007-02</strain>
        <tissue evidence="18">Mixed tissue sample</tissue>
    </source>
</reference>
<evidence type="ECO:0000256" key="1">
    <source>
        <dbReference type="ARBA" id="ARBA00004236"/>
    </source>
</evidence>
<dbReference type="FunFam" id="3.30.60.90:FF:000002">
    <property type="entry name" value="Dystrobrevin alpha"/>
    <property type="match status" value="1"/>
</dbReference>
<evidence type="ECO:0000256" key="4">
    <source>
        <dbReference type="ARBA" id="ARBA00022475"/>
    </source>
</evidence>
<name>A0A7L0IN61_PIPCL</name>
<comment type="caution">
    <text evidence="18">The sequence shown here is derived from an EMBL/GenBank/DDBJ whole genome shotgun (WGS) entry which is preliminary data.</text>
</comment>
<dbReference type="PROSITE" id="PS01357">
    <property type="entry name" value="ZF_ZZ_1"/>
    <property type="match status" value="1"/>
</dbReference>
<dbReference type="CDD" id="cd02334">
    <property type="entry name" value="ZZ_dystrophin"/>
    <property type="match status" value="1"/>
</dbReference>
<dbReference type="InterPro" id="IPR000433">
    <property type="entry name" value="Znf_ZZ"/>
</dbReference>
<feature type="non-terminal residue" evidence="18">
    <location>
        <position position="1"/>
    </location>
</feature>
<evidence type="ECO:0000313" key="18">
    <source>
        <dbReference type="EMBL" id="NXK33504.1"/>
    </source>
</evidence>
<dbReference type="GO" id="GO:0045202">
    <property type="term" value="C:synapse"/>
    <property type="evidence" value="ECO:0007669"/>
    <property type="project" value="UniProtKB-SubCell"/>
</dbReference>
<dbReference type="PANTHER" id="PTHR12268">
    <property type="entry name" value="E3 UBIQUITIN-PROTEIN LIGASE KCMF1"/>
    <property type="match status" value="1"/>
</dbReference>
<keyword evidence="9" id="KW-0862">Zinc</keyword>
<dbReference type="GO" id="GO:0005886">
    <property type="term" value="C:plasma membrane"/>
    <property type="evidence" value="ECO:0007669"/>
    <property type="project" value="UniProtKB-SubCell"/>
</dbReference>
<evidence type="ECO:0000256" key="15">
    <source>
        <dbReference type="SAM" id="Coils"/>
    </source>
</evidence>
<dbReference type="AlphaFoldDB" id="A0A7L0IN61"/>
<evidence type="ECO:0000256" key="7">
    <source>
        <dbReference type="ARBA" id="ARBA00022723"/>
    </source>
</evidence>
<feature type="region of interest" description="Disordered" evidence="16">
    <location>
        <begin position="555"/>
        <end position="600"/>
    </location>
</feature>
<dbReference type="SMART" id="SM00291">
    <property type="entry name" value="ZnF_ZZ"/>
    <property type="match status" value="1"/>
</dbReference>
<dbReference type="FunFam" id="1.10.238.10:FF:000014">
    <property type="entry name" value="Dystrobrevin alpha"/>
    <property type="match status" value="1"/>
</dbReference>
<evidence type="ECO:0000256" key="5">
    <source>
        <dbReference type="ARBA" id="ARBA00022490"/>
    </source>
</evidence>
<keyword evidence="6" id="KW-0597">Phosphoprotein</keyword>
<protein>
    <submittedName>
        <fullName evidence="18">DTNA protein</fullName>
    </submittedName>
</protein>
<dbReference type="Gene3D" id="1.10.238.10">
    <property type="entry name" value="EF-hand"/>
    <property type="match status" value="2"/>
</dbReference>
<keyword evidence="11 15" id="KW-0175">Coiled coil</keyword>
<feature type="coiled-coil region" evidence="15">
    <location>
        <begin position="465"/>
        <end position="555"/>
    </location>
</feature>
<keyword evidence="10" id="KW-0770">Synapse</keyword>
<feature type="non-terminal residue" evidence="18">
    <location>
        <position position="742"/>
    </location>
</feature>
<dbReference type="CDD" id="cd16249">
    <property type="entry name" value="EFh_DTNA"/>
    <property type="match status" value="1"/>
</dbReference>
<keyword evidence="4" id="KW-1003">Cell membrane</keyword>
<dbReference type="Pfam" id="PF00569">
    <property type="entry name" value="ZZ"/>
    <property type="match status" value="1"/>
</dbReference>
<evidence type="ECO:0000256" key="10">
    <source>
        <dbReference type="ARBA" id="ARBA00023018"/>
    </source>
</evidence>
<dbReference type="Gene3D" id="3.30.60.90">
    <property type="match status" value="1"/>
</dbReference>
<dbReference type="Proteomes" id="UP000520962">
    <property type="component" value="Unassembled WGS sequence"/>
</dbReference>
<comment type="similarity">
    <text evidence="3">Belongs to the dystrophin family. Dystrobrevin subfamily.</text>
</comment>
<evidence type="ECO:0000256" key="2">
    <source>
        <dbReference type="ARBA" id="ARBA00004496"/>
    </source>
</evidence>
<dbReference type="SUPFAM" id="SSF57850">
    <property type="entry name" value="RING/U-box"/>
    <property type="match status" value="1"/>
</dbReference>
<dbReference type="InterPro" id="IPR011992">
    <property type="entry name" value="EF-hand-dom_pair"/>
</dbReference>
<accession>A0A7L0IN61</accession>
<dbReference type="GO" id="GO:0005737">
    <property type="term" value="C:cytoplasm"/>
    <property type="evidence" value="ECO:0007669"/>
    <property type="project" value="UniProtKB-SubCell"/>
</dbReference>
<feature type="compositionally biased region" description="Polar residues" evidence="16">
    <location>
        <begin position="584"/>
        <end position="597"/>
    </location>
</feature>
<evidence type="ECO:0000256" key="3">
    <source>
        <dbReference type="ARBA" id="ARBA00009563"/>
    </source>
</evidence>
<dbReference type="Pfam" id="PF09068">
    <property type="entry name" value="EF-hand_2"/>
    <property type="match status" value="1"/>
</dbReference>
<keyword evidence="19" id="KW-1185">Reference proteome</keyword>